<dbReference type="Proteomes" id="UP000264980">
    <property type="component" value="Chromosome"/>
</dbReference>
<dbReference type="STRING" id="65700.SY86_03880"/>
<dbReference type="InterPro" id="IPR035919">
    <property type="entry name" value="EAL_sf"/>
</dbReference>
<evidence type="ECO:0000313" key="2">
    <source>
        <dbReference type="EMBL" id="KKF34760.1"/>
    </source>
</evidence>
<dbReference type="EMBL" id="CP013970">
    <property type="protein sequence ID" value="AXF75977.1"/>
    <property type="molecule type" value="Genomic_DNA"/>
</dbReference>
<dbReference type="AlphaFoldDB" id="A0A0M2K5V7"/>
<organism evidence="2 3">
    <name type="scientific">Erwinia tracheiphila</name>
    <dbReference type="NCBI Taxonomy" id="65700"/>
    <lineage>
        <taxon>Bacteria</taxon>
        <taxon>Pseudomonadati</taxon>
        <taxon>Pseudomonadota</taxon>
        <taxon>Gammaproteobacteria</taxon>
        <taxon>Enterobacterales</taxon>
        <taxon>Erwiniaceae</taxon>
        <taxon>Erwinia</taxon>
    </lineage>
</organism>
<keyword evidence="3" id="KW-1185">Reference proteome</keyword>
<dbReference type="SUPFAM" id="SSF141868">
    <property type="entry name" value="EAL domain-like"/>
    <property type="match status" value="1"/>
</dbReference>
<dbReference type="EMBL" id="JXNU01000003">
    <property type="protein sequence ID" value="KKF34760.1"/>
    <property type="molecule type" value="Genomic_DNA"/>
</dbReference>
<evidence type="ECO:0000313" key="1">
    <source>
        <dbReference type="EMBL" id="AXF75977.1"/>
    </source>
</evidence>
<dbReference type="PATRIC" id="fig|65700.7.peg.974"/>
<evidence type="ECO:0000313" key="3">
    <source>
        <dbReference type="Proteomes" id="UP000033924"/>
    </source>
</evidence>
<dbReference type="RefSeq" id="WP_016169847.1">
    <property type="nucleotide sequence ID" value="NZ_CP013970.1"/>
</dbReference>
<sequence>MNIHLAADYKIHITFNPVYSFGGKLMSVGLTTHFLHGSANVAAPLDLLLPQLDQTQRIIVLQAQINIVEKHNGFFRSNCVKVSLKMDEMLAMAVMTNEFIARKLDALEFLELEINEVFPGIKHGANDPALLALSERFDLSLENYGSGKVSSKAVYDNMFASVKLDKGFVQHNIKRLSFKPFITALLENIKPHCQSIIVQGVDDVSALKRVRYFDFDGVQSLLFSSVNEDALHSLIESPAILPAIHQQ</sequence>
<reference evidence="1 4" key="2">
    <citation type="submission" date="2016-01" db="EMBL/GenBank/DDBJ databases">
        <authorList>
            <person name="Oliw E.H."/>
        </authorList>
    </citation>
    <scope>NUCLEOTIDE SEQUENCE [LARGE SCALE GENOMIC DNA]</scope>
    <source>
        <strain evidence="1 4">MDcuke</strain>
    </source>
</reference>
<reference evidence="2 3" key="1">
    <citation type="submission" date="2015-01" db="EMBL/GenBank/DDBJ databases">
        <title>Erwinia tracheiphila.</title>
        <authorList>
            <person name="Shapiro L.R."/>
        </authorList>
    </citation>
    <scope>NUCLEOTIDE SEQUENCE [LARGE SCALE GENOMIC DNA]</scope>
    <source>
        <strain evidence="2 3">BuffGH</strain>
    </source>
</reference>
<gene>
    <name evidence="1" type="ORF">AV903_07825</name>
    <name evidence="2" type="ORF">SY86_03880</name>
</gene>
<evidence type="ECO:0000313" key="4">
    <source>
        <dbReference type="Proteomes" id="UP000264980"/>
    </source>
</evidence>
<accession>A0A0M2K5V7</accession>
<name>A0A0M2K5V7_9GAMM</name>
<dbReference type="Gene3D" id="3.20.20.450">
    <property type="entry name" value="EAL domain"/>
    <property type="match status" value="1"/>
</dbReference>
<protein>
    <submittedName>
        <fullName evidence="1">EAL domain-containing protein</fullName>
    </submittedName>
</protein>
<proteinExistence type="predicted"/>
<dbReference type="Proteomes" id="UP000033924">
    <property type="component" value="Unassembled WGS sequence"/>
</dbReference>